<evidence type="ECO:0000313" key="3">
    <source>
        <dbReference type="Proteomes" id="UP000077763"/>
    </source>
</evidence>
<evidence type="ECO:0000313" key="2">
    <source>
        <dbReference type="EMBL" id="OAI01941.1"/>
    </source>
</evidence>
<feature type="domain" description="GmrSD restriction endonucleases N-terminal" evidence="1">
    <location>
        <begin position="46"/>
        <end position="184"/>
    </location>
</feature>
<gene>
    <name evidence="2" type="ORF">A1353_17510</name>
</gene>
<name>A0A177M8I5_METMH</name>
<dbReference type="Pfam" id="PF03235">
    <property type="entry name" value="GmrSD_N"/>
    <property type="match status" value="1"/>
</dbReference>
<accession>A0A177M8I5</accession>
<sequence length="362" mass="42417">MHKMKNKIPRYIPNPDEIDAAESQILEQSKRIDFYLTEYSVEMLASKTREQEFVVPEYQREFTWEPERKSKFIESLLMGLPIPFLFFWERPDGKLEIVDGSQRLRTIEEFVLGDFQLTELESLTLISGFKFSDLPESRQRKIRNRSIRGIILNEHADDQARFDLFERINTGSKKANKAEIRRGALNGPFMDFIIELATYSDFIDMTPMSRAKIDEREREELVTRFFAYSDGLNHYKDRPSQFLFFYVECMNKAFSDLPELADEYKERFIKTMSFVKRNFPLGFRRTRSKSANATPRSRFEAIAIGSWLALQESPEIAEKSFNVEDWHLSNEFINVIGADGANAKARLIGRINFVKDKLLEAE</sequence>
<protein>
    <recommendedName>
        <fullName evidence="1">GmrSD restriction endonucleases N-terminal domain-containing protein</fullName>
    </recommendedName>
</protein>
<dbReference type="AlphaFoldDB" id="A0A177M8I5"/>
<dbReference type="PANTHER" id="PTHR39639">
    <property type="entry name" value="CHROMOSOME 16, WHOLE GENOME SHOTGUN SEQUENCE"/>
    <property type="match status" value="1"/>
</dbReference>
<organism evidence="2 3">
    <name type="scientific">Methylomonas methanica</name>
    <dbReference type="NCBI Taxonomy" id="421"/>
    <lineage>
        <taxon>Bacteria</taxon>
        <taxon>Pseudomonadati</taxon>
        <taxon>Pseudomonadota</taxon>
        <taxon>Gammaproteobacteria</taxon>
        <taxon>Methylococcales</taxon>
        <taxon>Methylococcaceae</taxon>
        <taxon>Methylomonas</taxon>
    </lineage>
</organism>
<dbReference type="InterPro" id="IPR004919">
    <property type="entry name" value="GmrSD_N"/>
</dbReference>
<dbReference type="Proteomes" id="UP000077763">
    <property type="component" value="Unassembled WGS sequence"/>
</dbReference>
<dbReference type="PANTHER" id="PTHR39639:SF1">
    <property type="entry name" value="DUF262 DOMAIN-CONTAINING PROTEIN"/>
    <property type="match status" value="1"/>
</dbReference>
<reference evidence="2 3" key="1">
    <citation type="submission" date="2016-03" db="EMBL/GenBank/DDBJ databases">
        <authorList>
            <person name="Ploux O."/>
        </authorList>
    </citation>
    <scope>NUCLEOTIDE SEQUENCE [LARGE SCALE GENOMIC DNA]</scope>
    <source>
        <strain evidence="2 3">R-45371</strain>
    </source>
</reference>
<evidence type="ECO:0000259" key="1">
    <source>
        <dbReference type="Pfam" id="PF03235"/>
    </source>
</evidence>
<comment type="caution">
    <text evidence="2">The sequence shown here is derived from an EMBL/GenBank/DDBJ whole genome shotgun (WGS) entry which is preliminary data.</text>
</comment>
<dbReference type="EMBL" id="LUUH01000065">
    <property type="protein sequence ID" value="OAI01941.1"/>
    <property type="molecule type" value="Genomic_DNA"/>
</dbReference>
<proteinExistence type="predicted"/>